<proteinExistence type="evidence at transcript level"/>
<accession>A0A1I9WLB2</accession>
<name>A0A1I9WLB2_NILLU</name>
<dbReference type="OrthoDB" id="6984170at2759"/>
<sequence>MECKHTGKETQIIHYLGSKPGPFHHPISGATYQTNKQTVEAKCLVWLHIARCAIIYSDLPKHFEEVES</sequence>
<organism evidence="1">
    <name type="scientific">Nilaparvata lugens</name>
    <name type="common">Brown planthopper</name>
    <dbReference type="NCBI Taxonomy" id="108931"/>
    <lineage>
        <taxon>Eukaryota</taxon>
        <taxon>Metazoa</taxon>
        <taxon>Ecdysozoa</taxon>
        <taxon>Arthropoda</taxon>
        <taxon>Hexapoda</taxon>
        <taxon>Insecta</taxon>
        <taxon>Pterygota</taxon>
        <taxon>Neoptera</taxon>
        <taxon>Paraneoptera</taxon>
        <taxon>Hemiptera</taxon>
        <taxon>Auchenorrhyncha</taxon>
        <taxon>Fulgoroidea</taxon>
        <taxon>Delphacidae</taxon>
        <taxon>Delphacinae</taxon>
        <taxon>Nilaparvata</taxon>
    </lineage>
</organism>
<dbReference type="AlphaFoldDB" id="A0A1I9WLB2"/>
<protein>
    <submittedName>
        <fullName evidence="1">Seminal fluid protein</fullName>
    </submittedName>
</protein>
<reference evidence="1" key="1">
    <citation type="journal article" date="2016" name="BMC Genomics">
        <title>Seminal fluid protein genes of the brown planthopper, Nilaparvata lugens.</title>
        <authorList>
            <person name="Yu B."/>
            <person name="Li D.T."/>
            <person name="Lu J.B."/>
            <person name="Zhang W.X."/>
            <person name="Zhang C.X."/>
        </authorList>
    </citation>
    <scope>NUCLEOTIDE SEQUENCE</scope>
    <source>
        <strain evidence="1">NlSFP_secreted_comp28918</strain>
    </source>
</reference>
<evidence type="ECO:0000313" key="1">
    <source>
        <dbReference type="EMBL" id="APA33932.1"/>
    </source>
</evidence>
<dbReference type="EMBL" id="KU932296">
    <property type="protein sequence ID" value="APA33932.1"/>
    <property type="molecule type" value="mRNA"/>
</dbReference>